<proteinExistence type="predicted"/>
<accession>A0A402CEC4</accession>
<dbReference type="EMBL" id="BHYM01000048">
    <property type="protein sequence ID" value="GCE41945.1"/>
    <property type="molecule type" value="Genomic_DNA"/>
</dbReference>
<protein>
    <submittedName>
        <fullName evidence="1">Uncharacterized protein</fullName>
    </submittedName>
</protein>
<organism evidence="1 2">
    <name type="scientific">Rhodococcus wratislaviensis</name>
    <name type="common">Tsukamurella wratislaviensis</name>
    <dbReference type="NCBI Taxonomy" id="44752"/>
    <lineage>
        <taxon>Bacteria</taxon>
        <taxon>Bacillati</taxon>
        <taxon>Actinomycetota</taxon>
        <taxon>Actinomycetes</taxon>
        <taxon>Mycobacteriales</taxon>
        <taxon>Nocardiaceae</taxon>
        <taxon>Rhodococcus</taxon>
    </lineage>
</organism>
<dbReference type="AlphaFoldDB" id="A0A402CEC4"/>
<comment type="caution">
    <text evidence="1">The sequence shown here is derived from an EMBL/GenBank/DDBJ whole genome shotgun (WGS) entry which is preliminary data.</text>
</comment>
<keyword evidence="2" id="KW-1185">Reference proteome</keyword>
<evidence type="ECO:0000313" key="2">
    <source>
        <dbReference type="Proteomes" id="UP000287519"/>
    </source>
</evidence>
<reference evidence="1 2" key="1">
    <citation type="submission" date="2018-11" db="EMBL/GenBank/DDBJ databases">
        <title>Microbial catabolism of amino acid.</title>
        <authorList>
            <person name="Hibi M."/>
            <person name="Ogawa J."/>
        </authorList>
    </citation>
    <scope>NUCLEOTIDE SEQUENCE [LARGE SCALE GENOMIC DNA]</scope>
    <source>
        <strain evidence="1 2">C31-06</strain>
    </source>
</reference>
<name>A0A402CEC4_RHOWR</name>
<gene>
    <name evidence="1" type="ORF">Rhow_005604</name>
</gene>
<evidence type="ECO:0000313" key="1">
    <source>
        <dbReference type="EMBL" id="GCE41945.1"/>
    </source>
</evidence>
<dbReference type="Proteomes" id="UP000287519">
    <property type="component" value="Unassembled WGS sequence"/>
</dbReference>
<sequence length="66" mass="7006">MGAHAGVGHADDAVDFACSACVLLTRGHYIFACVEVCVEMRVALAPVWITWKTVPDDQVSISTGTI</sequence>